<keyword evidence="1" id="KW-0472">Membrane</keyword>
<evidence type="ECO:0000256" key="1">
    <source>
        <dbReference type="SAM" id="Phobius"/>
    </source>
</evidence>
<comment type="caution">
    <text evidence="2">The sequence shown here is derived from an EMBL/GenBank/DDBJ whole genome shotgun (WGS) entry which is preliminary data.</text>
</comment>
<dbReference type="EMBL" id="BAAAYN010000023">
    <property type="protein sequence ID" value="GAA3388376.1"/>
    <property type="molecule type" value="Genomic_DNA"/>
</dbReference>
<gene>
    <name evidence="2" type="ORF">GCM10020369_34310</name>
</gene>
<evidence type="ECO:0008006" key="4">
    <source>
        <dbReference type="Google" id="ProtNLM"/>
    </source>
</evidence>
<accession>A0ABP6SZR8</accession>
<name>A0ABP6SZR8_9ACTN</name>
<evidence type="ECO:0000313" key="3">
    <source>
        <dbReference type="Proteomes" id="UP001501676"/>
    </source>
</evidence>
<feature type="transmembrane region" description="Helical" evidence="1">
    <location>
        <begin position="86"/>
        <end position="110"/>
    </location>
</feature>
<protein>
    <recommendedName>
        <fullName evidence="4">SdpI family protein</fullName>
    </recommendedName>
</protein>
<evidence type="ECO:0000313" key="2">
    <source>
        <dbReference type="EMBL" id="GAA3388376.1"/>
    </source>
</evidence>
<dbReference type="RefSeq" id="WP_345729118.1">
    <property type="nucleotide sequence ID" value="NZ_BAAAYN010000023.1"/>
</dbReference>
<keyword evidence="3" id="KW-1185">Reference proteome</keyword>
<sequence length="122" mass="13193">MHWASFLSASILFAFAGAGVWTAVNRRALTNGPQRQEPSFPQRLARRMSGTHELNAPALWWFCAQFALLGTGAALNGFAHLARPNALGWSLTVLALLSMASGLVAGVVALRKRSEEPRVPPR</sequence>
<dbReference type="Proteomes" id="UP001501676">
    <property type="component" value="Unassembled WGS sequence"/>
</dbReference>
<organism evidence="2 3">
    <name type="scientific">Cryptosporangium minutisporangium</name>
    <dbReference type="NCBI Taxonomy" id="113569"/>
    <lineage>
        <taxon>Bacteria</taxon>
        <taxon>Bacillati</taxon>
        <taxon>Actinomycetota</taxon>
        <taxon>Actinomycetes</taxon>
        <taxon>Cryptosporangiales</taxon>
        <taxon>Cryptosporangiaceae</taxon>
        <taxon>Cryptosporangium</taxon>
    </lineage>
</organism>
<keyword evidence="1" id="KW-1133">Transmembrane helix</keyword>
<proteinExistence type="predicted"/>
<feature type="transmembrane region" description="Helical" evidence="1">
    <location>
        <begin position="58"/>
        <end position="79"/>
    </location>
</feature>
<reference evidence="3" key="1">
    <citation type="journal article" date="2019" name="Int. J. Syst. Evol. Microbiol.">
        <title>The Global Catalogue of Microorganisms (GCM) 10K type strain sequencing project: providing services to taxonomists for standard genome sequencing and annotation.</title>
        <authorList>
            <consortium name="The Broad Institute Genomics Platform"/>
            <consortium name="The Broad Institute Genome Sequencing Center for Infectious Disease"/>
            <person name="Wu L."/>
            <person name="Ma J."/>
        </authorList>
    </citation>
    <scope>NUCLEOTIDE SEQUENCE [LARGE SCALE GENOMIC DNA]</scope>
    <source>
        <strain evidence="3">JCM 9458</strain>
    </source>
</reference>
<keyword evidence="1" id="KW-0812">Transmembrane</keyword>